<keyword evidence="8 12" id="KW-0675">Receptor</keyword>
<dbReference type="GO" id="GO:0015344">
    <property type="term" value="F:siderophore uptake transmembrane transporter activity"/>
    <property type="evidence" value="ECO:0007669"/>
    <property type="project" value="TreeGrafter"/>
</dbReference>
<dbReference type="EMBL" id="DRIG01000059">
    <property type="protein sequence ID" value="HEC78569.1"/>
    <property type="molecule type" value="Genomic_DNA"/>
</dbReference>
<dbReference type="Pfam" id="PF13715">
    <property type="entry name" value="CarbopepD_reg_2"/>
    <property type="match status" value="1"/>
</dbReference>
<evidence type="ECO:0000259" key="11">
    <source>
        <dbReference type="Pfam" id="PF00593"/>
    </source>
</evidence>
<evidence type="ECO:0000256" key="2">
    <source>
        <dbReference type="ARBA" id="ARBA00022448"/>
    </source>
</evidence>
<dbReference type="Pfam" id="PF00593">
    <property type="entry name" value="TonB_dep_Rec_b-barrel"/>
    <property type="match status" value="1"/>
</dbReference>
<dbReference type="Proteomes" id="UP000885826">
    <property type="component" value="Unassembled WGS sequence"/>
</dbReference>
<keyword evidence="7 10" id="KW-0472">Membrane</keyword>
<dbReference type="PANTHER" id="PTHR30069">
    <property type="entry name" value="TONB-DEPENDENT OUTER MEMBRANE RECEPTOR"/>
    <property type="match status" value="1"/>
</dbReference>
<comment type="caution">
    <text evidence="12">The sequence shown here is derived from an EMBL/GenBank/DDBJ whole genome shotgun (WGS) entry which is preliminary data.</text>
</comment>
<protein>
    <submittedName>
        <fullName evidence="12">TonB-dependent receptor</fullName>
    </submittedName>
</protein>
<dbReference type="InterPro" id="IPR036942">
    <property type="entry name" value="Beta-barrel_TonB_sf"/>
</dbReference>
<keyword evidence="9 10" id="KW-0998">Cell outer membrane</keyword>
<dbReference type="InterPro" id="IPR008969">
    <property type="entry name" value="CarboxyPept-like_regulatory"/>
</dbReference>
<evidence type="ECO:0000256" key="5">
    <source>
        <dbReference type="ARBA" id="ARBA00022729"/>
    </source>
</evidence>
<dbReference type="Gene3D" id="2.40.170.20">
    <property type="entry name" value="TonB-dependent receptor, beta-barrel domain"/>
    <property type="match status" value="1"/>
</dbReference>
<proteinExistence type="inferred from homology"/>
<dbReference type="Gene3D" id="2.170.130.10">
    <property type="entry name" value="TonB-dependent receptor, plug domain"/>
    <property type="match status" value="1"/>
</dbReference>
<feature type="domain" description="TonB-dependent receptor-like beta-barrel" evidence="11">
    <location>
        <begin position="323"/>
        <end position="689"/>
    </location>
</feature>
<keyword evidence="3 10" id="KW-1134">Transmembrane beta strand</keyword>
<keyword evidence="6" id="KW-0798">TonB box</keyword>
<evidence type="ECO:0000256" key="6">
    <source>
        <dbReference type="ARBA" id="ARBA00023077"/>
    </source>
</evidence>
<dbReference type="InterPro" id="IPR039426">
    <property type="entry name" value="TonB-dep_rcpt-like"/>
</dbReference>
<sequence>MNTLILTFFMFSGISGKIQGSVVDADTKEPLPYVNVIIQETEMGTATDEDGYFYILNVAPGTYTIEVSCVGYQTKRIENVVVEFNRTARLEVELTQTPIEISPVTVTSKMPAVKKDYVGATYIVRKTELPHLPFDYTAELVSFQAGVAHSDTAIHVRGGRATEVQYMIDNVPIVDPQTGDLAINISKGIVDEIIFLPGGFDAEYGRAMSGVINLISVHPEDRLKLSAYAKTEKIMPFYYDFGYQNYRSSIHLPFSKSFKGLISADVMHTDDWDPKLYILPHKWRDDYALYSKWSLSPSGKLKLVLSGALSRMQFDRYNTLWQFHLDHYRSDMRKGNLQIFNLNYLPTTRSLFTLTTSRLYTERIYGVRNSDDKGPFNDFSFKAYEELEWPRGSVDNPFGAVYRRIICEGDYPEYQRKSTQIIKTNLNGDLQMHKYHEVKFGSEYTYQELTNFTYFISDSQSPIVDDYQHHPKEYAVYLQDNIDYKGVYAKIGCRYDYFSWDIEGIEPKTAISPRFGFSFLVTEKFLFRANIGRYVQPPLYDYIYSYYTLLPLPSYIKDIPPVGNPDIGPEKTISYEIGLQGEIKENLNLTINSFFKDVSDLIGTRYINVGAQNYVSYFNVEYANIKGLEAILAFSNSLFNGKISYTLSWARGTSSYAKEVWERRYIDPEFTPATEEYDLDFDQRHRIFIQGVVKLPLQANLYLFGYLGDGFPYTPPGPEGKFEERNILRLPFQKQFDCVISKSVKFNKFSLMINLEVINLFDQRYEVTPHFPVIPVESIKKEDFEHDPPYIDIHNSYYNPGADGNHDGLIEPSEEFINFRELISWTDDWVNAYTAPRRARLGISINF</sequence>
<dbReference type="Gene3D" id="2.60.40.1120">
    <property type="entry name" value="Carboxypeptidase-like, regulatory domain"/>
    <property type="match status" value="1"/>
</dbReference>
<dbReference type="InterPro" id="IPR000531">
    <property type="entry name" value="Beta-barrel_TonB"/>
</dbReference>
<accession>A0A9C9EM45</accession>
<evidence type="ECO:0000313" key="13">
    <source>
        <dbReference type="Proteomes" id="UP000885826"/>
    </source>
</evidence>
<dbReference type="InterPro" id="IPR037066">
    <property type="entry name" value="Plug_dom_sf"/>
</dbReference>
<evidence type="ECO:0000256" key="4">
    <source>
        <dbReference type="ARBA" id="ARBA00022692"/>
    </source>
</evidence>
<evidence type="ECO:0000313" key="12">
    <source>
        <dbReference type="EMBL" id="HEC78569.1"/>
    </source>
</evidence>
<evidence type="ECO:0000256" key="7">
    <source>
        <dbReference type="ARBA" id="ARBA00023136"/>
    </source>
</evidence>
<dbReference type="GO" id="GO:0009279">
    <property type="term" value="C:cell outer membrane"/>
    <property type="evidence" value="ECO:0007669"/>
    <property type="project" value="UniProtKB-SubCell"/>
</dbReference>
<comment type="subcellular location">
    <subcellularLocation>
        <location evidence="1 10">Cell outer membrane</location>
        <topology evidence="1 10">Multi-pass membrane protein</topology>
    </subcellularLocation>
</comment>
<comment type="similarity">
    <text evidence="10">Belongs to the TonB-dependent receptor family.</text>
</comment>
<gene>
    <name evidence="12" type="ORF">ENI34_05420</name>
</gene>
<dbReference type="AlphaFoldDB" id="A0A9C9EM45"/>
<keyword evidence="5" id="KW-0732">Signal</keyword>
<evidence type="ECO:0000256" key="9">
    <source>
        <dbReference type="ARBA" id="ARBA00023237"/>
    </source>
</evidence>
<evidence type="ECO:0000256" key="3">
    <source>
        <dbReference type="ARBA" id="ARBA00022452"/>
    </source>
</evidence>
<dbReference type="PROSITE" id="PS52016">
    <property type="entry name" value="TONB_DEPENDENT_REC_3"/>
    <property type="match status" value="1"/>
</dbReference>
<name>A0A9C9EM45_UNCW3</name>
<dbReference type="PANTHER" id="PTHR30069:SF29">
    <property type="entry name" value="HEMOGLOBIN AND HEMOGLOBIN-HAPTOGLOBIN-BINDING PROTEIN 1-RELATED"/>
    <property type="match status" value="1"/>
</dbReference>
<organism evidence="12 13">
    <name type="scientific">candidate division WOR-3 bacterium</name>
    <dbReference type="NCBI Taxonomy" id="2052148"/>
    <lineage>
        <taxon>Bacteria</taxon>
        <taxon>Bacteria division WOR-3</taxon>
    </lineage>
</organism>
<dbReference type="SUPFAM" id="SSF49464">
    <property type="entry name" value="Carboxypeptidase regulatory domain-like"/>
    <property type="match status" value="1"/>
</dbReference>
<evidence type="ECO:0000256" key="8">
    <source>
        <dbReference type="ARBA" id="ARBA00023170"/>
    </source>
</evidence>
<evidence type="ECO:0000256" key="1">
    <source>
        <dbReference type="ARBA" id="ARBA00004571"/>
    </source>
</evidence>
<evidence type="ECO:0000256" key="10">
    <source>
        <dbReference type="PROSITE-ProRule" id="PRU01360"/>
    </source>
</evidence>
<keyword evidence="2 10" id="KW-0813">Transport</keyword>
<reference evidence="12" key="1">
    <citation type="journal article" date="2020" name="mSystems">
        <title>Genome- and Community-Level Interaction Insights into Carbon Utilization and Element Cycling Functions of Hydrothermarchaeota in Hydrothermal Sediment.</title>
        <authorList>
            <person name="Zhou Z."/>
            <person name="Liu Y."/>
            <person name="Xu W."/>
            <person name="Pan J."/>
            <person name="Luo Z.H."/>
            <person name="Li M."/>
        </authorList>
    </citation>
    <scope>NUCLEOTIDE SEQUENCE</scope>
    <source>
        <strain evidence="12">HyVt-388</strain>
    </source>
</reference>
<keyword evidence="4 10" id="KW-0812">Transmembrane</keyword>
<dbReference type="GO" id="GO:0044718">
    <property type="term" value="P:siderophore transmembrane transport"/>
    <property type="evidence" value="ECO:0007669"/>
    <property type="project" value="TreeGrafter"/>
</dbReference>
<dbReference type="SUPFAM" id="SSF56935">
    <property type="entry name" value="Porins"/>
    <property type="match status" value="1"/>
</dbReference>